<evidence type="ECO:0000313" key="3">
    <source>
        <dbReference type="Proteomes" id="UP000828390"/>
    </source>
</evidence>
<comment type="caution">
    <text evidence="2">The sequence shown here is derived from an EMBL/GenBank/DDBJ whole genome shotgun (WGS) entry which is preliminary data.</text>
</comment>
<reference evidence="2" key="1">
    <citation type="journal article" date="2019" name="bioRxiv">
        <title>The Genome of the Zebra Mussel, Dreissena polymorpha: A Resource for Invasive Species Research.</title>
        <authorList>
            <person name="McCartney M.A."/>
            <person name="Auch B."/>
            <person name="Kono T."/>
            <person name="Mallez S."/>
            <person name="Zhang Y."/>
            <person name="Obille A."/>
            <person name="Becker A."/>
            <person name="Abrahante J.E."/>
            <person name="Garbe J."/>
            <person name="Badalamenti J.P."/>
            <person name="Herman A."/>
            <person name="Mangelson H."/>
            <person name="Liachko I."/>
            <person name="Sullivan S."/>
            <person name="Sone E.D."/>
            <person name="Koren S."/>
            <person name="Silverstein K.A.T."/>
            <person name="Beckman K.B."/>
            <person name="Gohl D.M."/>
        </authorList>
    </citation>
    <scope>NUCLEOTIDE SEQUENCE</scope>
    <source>
        <strain evidence="2">Duluth1</strain>
        <tissue evidence="2">Whole animal</tissue>
    </source>
</reference>
<dbReference type="AlphaFoldDB" id="A0A9D4S349"/>
<sequence length="56" mass="6258">MTKSRRRGGFSTSRSYSRGQLLLTHRLLASYKRSANQVLHSHKGSAAPTSNRRTAN</sequence>
<evidence type="ECO:0000256" key="1">
    <source>
        <dbReference type="SAM" id="MobiDB-lite"/>
    </source>
</evidence>
<proteinExistence type="predicted"/>
<accession>A0A9D4S349</accession>
<name>A0A9D4S349_DREPO</name>
<dbReference type="Proteomes" id="UP000828390">
    <property type="component" value="Unassembled WGS sequence"/>
</dbReference>
<keyword evidence="3" id="KW-1185">Reference proteome</keyword>
<dbReference type="EMBL" id="JAIWYP010000001">
    <property type="protein sequence ID" value="KAH3888733.1"/>
    <property type="molecule type" value="Genomic_DNA"/>
</dbReference>
<gene>
    <name evidence="2" type="ORF">DPMN_012773</name>
</gene>
<evidence type="ECO:0000313" key="2">
    <source>
        <dbReference type="EMBL" id="KAH3888733.1"/>
    </source>
</evidence>
<feature type="region of interest" description="Disordered" evidence="1">
    <location>
        <begin position="34"/>
        <end position="56"/>
    </location>
</feature>
<protein>
    <submittedName>
        <fullName evidence="2">Uncharacterized protein</fullName>
    </submittedName>
</protein>
<organism evidence="2 3">
    <name type="scientific">Dreissena polymorpha</name>
    <name type="common">Zebra mussel</name>
    <name type="synonym">Mytilus polymorpha</name>
    <dbReference type="NCBI Taxonomy" id="45954"/>
    <lineage>
        <taxon>Eukaryota</taxon>
        <taxon>Metazoa</taxon>
        <taxon>Spiralia</taxon>
        <taxon>Lophotrochozoa</taxon>
        <taxon>Mollusca</taxon>
        <taxon>Bivalvia</taxon>
        <taxon>Autobranchia</taxon>
        <taxon>Heteroconchia</taxon>
        <taxon>Euheterodonta</taxon>
        <taxon>Imparidentia</taxon>
        <taxon>Neoheterodontei</taxon>
        <taxon>Myida</taxon>
        <taxon>Dreissenoidea</taxon>
        <taxon>Dreissenidae</taxon>
        <taxon>Dreissena</taxon>
    </lineage>
</organism>
<feature type="compositionally biased region" description="Polar residues" evidence="1">
    <location>
        <begin position="47"/>
        <end position="56"/>
    </location>
</feature>
<reference evidence="2" key="2">
    <citation type="submission" date="2020-11" db="EMBL/GenBank/DDBJ databases">
        <authorList>
            <person name="McCartney M.A."/>
            <person name="Auch B."/>
            <person name="Kono T."/>
            <person name="Mallez S."/>
            <person name="Becker A."/>
            <person name="Gohl D.M."/>
            <person name="Silverstein K.A.T."/>
            <person name="Koren S."/>
            <person name="Bechman K.B."/>
            <person name="Herman A."/>
            <person name="Abrahante J.E."/>
            <person name="Garbe J."/>
        </authorList>
    </citation>
    <scope>NUCLEOTIDE SEQUENCE</scope>
    <source>
        <strain evidence="2">Duluth1</strain>
        <tissue evidence="2">Whole animal</tissue>
    </source>
</reference>